<keyword evidence="3" id="KW-1185">Reference proteome</keyword>
<dbReference type="Proteomes" id="UP000075809">
    <property type="component" value="Unassembled WGS sequence"/>
</dbReference>
<sequence length="597" mass="69158">NDYPMEFIFDTISLRLKCLSSRRGRMEQDSNSNNDDSRRVEGTPLFLIPYTNNTSNDFFIWPIQCRLVNIKHTKPIVGIYKGPSKPNDPNLFFEKFVADIKRIMSNGGVFYHGNKFPLYLKSFIADAPARAFILNHRSHTSNQPCSKCKISGMRHEGHYIFLGVNHTLRTDEEYVTCLDDDQGMVSQVPFEYMHLVCLGVMKKLLSAWVHGKYSRFSKLSATAIACMSRRLEKFKNYCPSDFARRPRSLDMCMKYKAIEFRQFLLYTGPVVTCGILQQEVYIHFLFLHVAIRILTCASPSEAYLNLADYVLKKFVIRSENLYGPTFISYNVHSLIHLIGPFQLPARVNGITYSNFLSKELPALLEDIPLEGRRVMWYQHDGAPSHNARCTREILNIKYPDMWIGRGGPRAWPARSPDLTPLDFFLWETIKEYVYHLLTFEKLSTIFAQIEATLNSRPLCPISNDPHDYDVLTPGHFIIGEPLNSFPEPDLIETPTNRLTRFQLLSQMRQNFWKRWSHEYLTTLQNRYKWQKPNYSEIKIGALVLLNDKDLPPLRWRTGRIIETHVGSDGYVRVVSIRTLSGITKRAINKICILPIET</sequence>
<gene>
    <name evidence="2" type="ORF">ALC60_12731</name>
</gene>
<dbReference type="Pfam" id="PF18701">
    <property type="entry name" value="DUF5641"/>
    <property type="match status" value="1"/>
</dbReference>
<dbReference type="AlphaFoldDB" id="A0A151WK92"/>
<dbReference type="Gene3D" id="3.30.420.10">
    <property type="entry name" value="Ribonuclease H-like superfamily/Ribonuclease H"/>
    <property type="match status" value="1"/>
</dbReference>
<organism evidence="2 3">
    <name type="scientific">Mycetomoellerius zeteki</name>
    <dbReference type="NCBI Taxonomy" id="64791"/>
    <lineage>
        <taxon>Eukaryota</taxon>
        <taxon>Metazoa</taxon>
        <taxon>Ecdysozoa</taxon>
        <taxon>Arthropoda</taxon>
        <taxon>Hexapoda</taxon>
        <taxon>Insecta</taxon>
        <taxon>Pterygota</taxon>
        <taxon>Neoptera</taxon>
        <taxon>Endopterygota</taxon>
        <taxon>Hymenoptera</taxon>
        <taxon>Apocrita</taxon>
        <taxon>Aculeata</taxon>
        <taxon>Formicoidea</taxon>
        <taxon>Formicidae</taxon>
        <taxon>Myrmicinae</taxon>
        <taxon>Mycetomoellerius</taxon>
    </lineage>
</organism>
<evidence type="ECO:0000259" key="1">
    <source>
        <dbReference type="Pfam" id="PF18701"/>
    </source>
</evidence>
<evidence type="ECO:0000313" key="2">
    <source>
        <dbReference type="EMBL" id="KYQ48227.1"/>
    </source>
</evidence>
<dbReference type="InterPro" id="IPR040676">
    <property type="entry name" value="DUF5641"/>
</dbReference>
<dbReference type="InterPro" id="IPR036397">
    <property type="entry name" value="RNaseH_sf"/>
</dbReference>
<feature type="non-terminal residue" evidence="2">
    <location>
        <position position="1"/>
    </location>
</feature>
<name>A0A151WK92_9HYME</name>
<dbReference type="GO" id="GO:0003676">
    <property type="term" value="F:nucleic acid binding"/>
    <property type="evidence" value="ECO:0007669"/>
    <property type="project" value="InterPro"/>
</dbReference>
<dbReference type="EMBL" id="KQ983017">
    <property type="protein sequence ID" value="KYQ48227.1"/>
    <property type="molecule type" value="Genomic_DNA"/>
</dbReference>
<evidence type="ECO:0000313" key="3">
    <source>
        <dbReference type="Proteomes" id="UP000075809"/>
    </source>
</evidence>
<protein>
    <recommendedName>
        <fullName evidence="1">DUF5641 domain-containing protein</fullName>
    </recommendedName>
</protein>
<dbReference type="PANTHER" id="PTHR33053:SF25">
    <property type="entry name" value="TRANSPOSASE DOMAIN-CONTAINING PROTEIN"/>
    <property type="match status" value="1"/>
</dbReference>
<proteinExistence type="predicted"/>
<accession>A0A151WK92</accession>
<dbReference type="STRING" id="64791.A0A151WK92"/>
<reference evidence="2 3" key="1">
    <citation type="submission" date="2015-09" db="EMBL/GenBank/DDBJ databases">
        <title>Trachymyrmex zeteki WGS genome.</title>
        <authorList>
            <person name="Nygaard S."/>
            <person name="Hu H."/>
            <person name="Boomsma J."/>
            <person name="Zhang G."/>
        </authorList>
    </citation>
    <scope>NUCLEOTIDE SEQUENCE [LARGE SCALE GENOMIC DNA]</scope>
    <source>
        <strain evidence="2">Tzet28-1</strain>
        <tissue evidence="2">Whole body</tissue>
    </source>
</reference>
<dbReference type="PANTHER" id="PTHR33053">
    <property type="entry name" value="PROTEIN, PUTATIVE-RELATED"/>
    <property type="match status" value="1"/>
</dbReference>
<feature type="domain" description="DUF5641" evidence="1">
    <location>
        <begin position="499"/>
        <end position="593"/>
    </location>
</feature>